<comment type="caution">
    <text evidence="4">The sequence shown here is derived from an EMBL/GenBank/DDBJ whole genome shotgun (WGS) entry which is preliminary data.</text>
</comment>
<keyword evidence="2" id="KW-0812">Transmembrane</keyword>
<dbReference type="SUPFAM" id="SSF51045">
    <property type="entry name" value="WW domain"/>
    <property type="match status" value="1"/>
</dbReference>
<accession>A0A9N8HDT6</accession>
<feature type="transmembrane region" description="Helical" evidence="2">
    <location>
        <begin position="143"/>
        <end position="165"/>
    </location>
</feature>
<evidence type="ECO:0000313" key="5">
    <source>
        <dbReference type="Proteomes" id="UP001153069"/>
    </source>
</evidence>
<organism evidence="4 5">
    <name type="scientific">Seminavis robusta</name>
    <dbReference type="NCBI Taxonomy" id="568900"/>
    <lineage>
        <taxon>Eukaryota</taxon>
        <taxon>Sar</taxon>
        <taxon>Stramenopiles</taxon>
        <taxon>Ochrophyta</taxon>
        <taxon>Bacillariophyta</taxon>
        <taxon>Bacillariophyceae</taxon>
        <taxon>Bacillariophycidae</taxon>
        <taxon>Naviculales</taxon>
        <taxon>Naviculaceae</taxon>
        <taxon>Seminavis</taxon>
    </lineage>
</organism>
<feature type="region of interest" description="Disordered" evidence="1">
    <location>
        <begin position="1"/>
        <end position="21"/>
    </location>
</feature>
<evidence type="ECO:0000256" key="2">
    <source>
        <dbReference type="SAM" id="Phobius"/>
    </source>
</evidence>
<dbReference type="Gene3D" id="2.20.70.10">
    <property type="match status" value="1"/>
</dbReference>
<name>A0A9N8HDT6_9STRA</name>
<dbReference type="InterPro" id="IPR036020">
    <property type="entry name" value="WW_dom_sf"/>
</dbReference>
<feature type="region of interest" description="Disordered" evidence="1">
    <location>
        <begin position="217"/>
        <end position="310"/>
    </location>
</feature>
<dbReference type="Pfam" id="PF00397">
    <property type="entry name" value="WW"/>
    <property type="match status" value="1"/>
</dbReference>
<evidence type="ECO:0000313" key="4">
    <source>
        <dbReference type="EMBL" id="CAB9510551.1"/>
    </source>
</evidence>
<dbReference type="Proteomes" id="UP001153069">
    <property type="component" value="Unassembled WGS sequence"/>
</dbReference>
<keyword evidence="2" id="KW-0472">Membrane</keyword>
<feature type="domain" description="WW" evidence="3">
    <location>
        <begin position="304"/>
        <end position="338"/>
    </location>
</feature>
<keyword evidence="2" id="KW-1133">Transmembrane helix</keyword>
<dbReference type="PROSITE" id="PS01159">
    <property type="entry name" value="WW_DOMAIN_1"/>
    <property type="match status" value="1"/>
</dbReference>
<dbReference type="OrthoDB" id="195748at2759"/>
<feature type="transmembrane region" description="Helical" evidence="2">
    <location>
        <begin position="171"/>
        <end position="195"/>
    </location>
</feature>
<dbReference type="EMBL" id="CAICTM010000440">
    <property type="protein sequence ID" value="CAB9510551.1"/>
    <property type="molecule type" value="Genomic_DNA"/>
</dbReference>
<evidence type="ECO:0000256" key="1">
    <source>
        <dbReference type="SAM" id="MobiDB-lite"/>
    </source>
</evidence>
<evidence type="ECO:0000259" key="3">
    <source>
        <dbReference type="PROSITE" id="PS50020"/>
    </source>
</evidence>
<dbReference type="SMART" id="SM00456">
    <property type="entry name" value="WW"/>
    <property type="match status" value="1"/>
</dbReference>
<protein>
    <recommendedName>
        <fullName evidence="3">WW domain-containing protein</fullName>
    </recommendedName>
</protein>
<proteinExistence type="predicted"/>
<dbReference type="CDD" id="cd00201">
    <property type="entry name" value="WW"/>
    <property type="match status" value="1"/>
</dbReference>
<keyword evidence="5" id="KW-1185">Reference proteome</keyword>
<feature type="compositionally biased region" description="Polar residues" evidence="1">
    <location>
        <begin position="237"/>
        <end position="259"/>
    </location>
</feature>
<dbReference type="InterPro" id="IPR001202">
    <property type="entry name" value="WW_dom"/>
</dbReference>
<sequence>MATTTERTESPTEQQTGAVAQRLEGEKEKYRLIVSLNDEEKLHEGFNTLWQTAAVVAALFLSFLVGQSSASLDLHPNNVWKKLDPNNPSENSAEEWVKSFYDLLIGFSTVLATFMVCVTILLSNQLAHVPKEYTSKLIEALGIAVVQMSQGIILFVLVVLFLTAVGLQFSLIYSVWVASFTILSVILAGGALGFCTHYVIAKKRMVLEEIEQEKLKEQQQKQQNAPKTVQVVPSPPNQQKGQSVVIATNGKHQQQQQRATPRRKSTTDAKRAPQQTKTKNETHRKSLPLQPPRAIPKQENSQKVDLPPGWTRHFDDDTNHYYYANKATGETTWDKPNI</sequence>
<feature type="transmembrane region" description="Helical" evidence="2">
    <location>
        <begin position="103"/>
        <end position="122"/>
    </location>
</feature>
<gene>
    <name evidence="4" type="ORF">SEMRO_441_G143710.1</name>
</gene>
<reference evidence="4" key="1">
    <citation type="submission" date="2020-06" db="EMBL/GenBank/DDBJ databases">
        <authorList>
            <consortium name="Plant Systems Biology data submission"/>
        </authorList>
    </citation>
    <scope>NUCLEOTIDE SEQUENCE</scope>
    <source>
        <strain evidence="4">D6</strain>
    </source>
</reference>
<dbReference type="AlphaFoldDB" id="A0A9N8HDT6"/>
<feature type="compositionally biased region" description="Basic and acidic residues" evidence="1">
    <location>
        <begin position="1"/>
        <end position="10"/>
    </location>
</feature>
<dbReference type="PROSITE" id="PS50020">
    <property type="entry name" value="WW_DOMAIN_2"/>
    <property type="match status" value="1"/>
</dbReference>
<feature type="transmembrane region" description="Helical" evidence="2">
    <location>
        <begin position="49"/>
        <end position="70"/>
    </location>
</feature>